<evidence type="ECO:0000313" key="2">
    <source>
        <dbReference type="EMBL" id="QQZ09816.1"/>
    </source>
</evidence>
<dbReference type="EMBL" id="CP065425">
    <property type="protein sequence ID" value="QQZ09816.1"/>
    <property type="molecule type" value="Genomic_DNA"/>
</dbReference>
<keyword evidence="1" id="KW-0812">Transmembrane</keyword>
<dbReference type="Proteomes" id="UP000595691">
    <property type="component" value="Chromosome"/>
</dbReference>
<keyword evidence="1" id="KW-1133">Transmembrane helix</keyword>
<keyword evidence="1" id="KW-0472">Membrane</keyword>
<name>A0ABX7E2L3_9BACI</name>
<proteinExistence type="predicted"/>
<dbReference type="RefSeq" id="WP_202778770.1">
    <property type="nucleotide sequence ID" value="NZ_CP065425.1"/>
</dbReference>
<feature type="transmembrane region" description="Helical" evidence="1">
    <location>
        <begin position="81"/>
        <end position="102"/>
    </location>
</feature>
<feature type="transmembrane region" description="Helical" evidence="1">
    <location>
        <begin position="108"/>
        <end position="126"/>
    </location>
</feature>
<protein>
    <recommendedName>
        <fullName evidence="4">Peptidase M50 domain-containing protein</fullName>
    </recommendedName>
</protein>
<evidence type="ECO:0008006" key="4">
    <source>
        <dbReference type="Google" id="ProtNLM"/>
    </source>
</evidence>
<gene>
    <name evidence="2" type="ORF">I5776_02225</name>
</gene>
<feature type="transmembrane region" description="Helical" evidence="1">
    <location>
        <begin position="51"/>
        <end position="69"/>
    </location>
</feature>
<evidence type="ECO:0000313" key="3">
    <source>
        <dbReference type="Proteomes" id="UP000595691"/>
    </source>
</evidence>
<reference evidence="2 3" key="1">
    <citation type="submission" date="2020-11" db="EMBL/GenBank/DDBJ databases">
        <title>Taxonomic evaluation of the Bacillus sporothermodurans group of bacteria based on whole genome sequences.</title>
        <authorList>
            <person name="Fiedler G."/>
            <person name="Herbstmann A.-D."/>
            <person name="Doll E."/>
            <person name="Wenning M."/>
            <person name="Brinks E."/>
            <person name="Kabisch J."/>
            <person name="Breitenwieser F."/>
            <person name="Lappann M."/>
            <person name="Boehnlein C."/>
            <person name="Franz C."/>
        </authorList>
    </citation>
    <scope>NUCLEOTIDE SEQUENCE [LARGE SCALE GENOMIC DNA]</scope>
    <source>
        <strain evidence="2 3">JCM 19841</strain>
    </source>
</reference>
<evidence type="ECO:0000256" key="1">
    <source>
        <dbReference type="SAM" id="Phobius"/>
    </source>
</evidence>
<keyword evidence="3" id="KW-1185">Reference proteome</keyword>
<accession>A0ABX7E2L3</accession>
<organism evidence="2 3">
    <name type="scientific">Heyndrickxia vini</name>
    <dbReference type="NCBI Taxonomy" id="1476025"/>
    <lineage>
        <taxon>Bacteria</taxon>
        <taxon>Bacillati</taxon>
        <taxon>Bacillota</taxon>
        <taxon>Bacilli</taxon>
        <taxon>Bacillales</taxon>
        <taxon>Bacillaceae</taxon>
        <taxon>Heyndrickxia</taxon>
    </lineage>
</organism>
<sequence length="150" mass="17527">MVLLFLFLFIAAPITIFIHEFGHALGSLLMRADKIEMNIGSGRKIYSIHCYKWTINVYLLYILGAHTFSEREPYFSKLEQIVITAFGPLLNGVVWFIFQWWIPIHSQNIWQLFALFNLWLFLVNLIPFKIGGKQSDGYTILQKLLTKKVD</sequence>